<name>A0A7L5DZ21_9BACT</name>
<proteinExistence type="inferred from homology"/>
<dbReference type="AlphaFoldDB" id="A0A7L5DZ21"/>
<reference evidence="3 4" key="1">
    <citation type="submission" date="2020-04" db="EMBL/GenBank/DDBJ databases">
        <title>Genome sequencing of novel species.</title>
        <authorList>
            <person name="Heo J."/>
            <person name="Kim S.-J."/>
            <person name="Kim J.-S."/>
            <person name="Hong S.-B."/>
            <person name="Kwon S.-W."/>
        </authorList>
    </citation>
    <scope>NUCLEOTIDE SEQUENCE [LARGE SCALE GENOMIC DNA]</scope>
    <source>
        <strain evidence="3 4">CJU-R4</strain>
    </source>
</reference>
<dbReference type="EMBL" id="CP051677">
    <property type="protein sequence ID" value="QJD81237.1"/>
    <property type="molecule type" value="Genomic_DNA"/>
</dbReference>
<comment type="similarity">
    <text evidence="1">Belongs to the UPF0213 family.</text>
</comment>
<dbReference type="InterPro" id="IPR000305">
    <property type="entry name" value="GIY-YIG_endonuc"/>
</dbReference>
<dbReference type="InterPro" id="IPR035901">
    <property type="entry name" value="GIY-YIG_endonuc_sf"/>
</dbReference>
<dbReference type="PANTHER" id="PTHR34477">
    <property type="entry name" value="UPF0213 PROTEIN YHBQ"/>
    <property type="match status" value="1"/>
</dbReference>
<dbReference type="Pfam" id="PF01541">
    <property type="entry name" value="GIY-YIG"/>
    <property type="match status" value="1"/>
</dbReference>
<gene>
    <name evidence="3" type="ORF">HH216_03660</name>
</gene>
<dbReference type="InterPro" id="IPR050190">
    <property type="entry name" value="UPF0213_domain"/>
</dbReference>
<dbReference type="PROSITE" id="PS50164">
    <property type="entry name" value="GIY_YIG"/>
    <property type="match status" value="1"/>
</dbReference>
<sequence length="88" mass="10508">MFYVYAIQSQQDNRIYVGMTGDVTHRLHEHNLGKTQSTAFYRPWRLVYTEQALNRVEARKREIWLKSGVGKEYLKNWLRSSTDRIDVS</sequence>
<evidence type="ECO:0000259" key="2">
    <source>
        <dbReference type="PROSITE" id="PS50164"/>
    </source>
</evidence>
<protein>
    <submittedName>
        <fullName evidence="3">GIY-YIG nuclease family protein</fullName>
    </submittedName>
</protein>
<evidence type="ECO:0000313" key="4">
    <source>
        <dbReference type="Proteomes" id="UP000501128"/>
    </source>
</evidence>
<organism evidence="3 4">
    <name type="scientific">Spirosoma rhododendri</name>
    <dbReference type="NCBI Taxonomy" id="2728024"/>
    <lineage>
        <taxon>Bacteria</taxon>
        <taxon>Pseudomonadati</taxon>
        <taxon>Bacteroidota</taxon>
        <taxon>Cytophagia</taxon>
        <taxon>Cytophagales</taxon>
        <taxon>Cytophagaceae</taxon>
        <taxon>Spirosoma</taxon>
    </lineage>
</organism>
<feature type="domain" description="GIY-YIG" evidence="2">
    <location>
        <begin position="1"/>
        <end position="75"/>
    </location>
</feature>
<keyword evidence="4" id="KW-1185">Reference proteome</keyword>
<accession>A0A7L5DZ21</accession>
<dbReference type="CDD" id="cd10449">
    <property type="entry name" value="GIY-YIG_SLX1_like"/>
    <property type="match status" value="1"/>
</dbReference>
<evidence type="ECO:0000313" key="3">
    <source>
        <dbReference type="EMBL" id="QJD81237.1"/>
    </source>
</evidence>
<dbReference type="KEGG" id="srho:HH216_03660"/>
<evidence type="ECO:0000256" key="1">
    <source>
        <dbReference type="ARBA" id="ARBA00007435"/>
    </source>
</evidence>
<dbReference type="Proteomes" id="UP000501128">
    <property type="component" value="Chromosome"/>
</dbReference>
<dbReference type="PANTHER" id="PTHR34477:SF1">
    <property type="entry name" value="UPF0213 PROTEIN YHBQ"/>
    <property type="match status" value="1"/>
</dbReference>
<dbReference type="SUPFAM" id="SSF82771">
    <property type="entry name" value="GIY-YIG endonuclease"/>
    <property type="match status" value="1"/>
</dbReference>
<dbReference type="Gene3D" id="3.40.1440.10">
    <property type="entry name" value="GIY-YIG endonuclease"/>
    <property type="match status" value="1"/>
</dbReference>